<organism evidence="1 2">
    <name type="scientific">Candidatus Gottesmanbacteria bacterium RIFCSPHIGHO2_02_FULL_39_11</name>
    <dbReference type="NCBI Taxonomy" id="1798382"/>
    <lineage>
        <taxon>Bacteria</taxon>
        <taxon>Candidatus Gottesmaniibacteriota</taxon>
    </lineage>
</organism>
<dbReference type="AlphaFoldDB" id="A0A1F5ZTG9"/>
<evidence type="ECO:0000313" key="2">
    <source>
        <dbReference type="Proteomes" id="UP000176923"/>
    </source>
</evidence>
<sequence>MKNKFILESMASDLKRVALGLHRGSKKMASRFLEESLKRKDELNMSEVAPYLKKFISKLDGKIEAEDALMYSTLIQNYSQKL</sequence>
<protein>
    <submittedName>
        <fullName evidence="1">Uncharacterized protein</fullName>
    </submittedName>
</protein>
<comment type="caution">
    <text evidence="1">The sequence shown here is derived from an EMBL/GenBank/DDBJ whole genome shotgun (WGS) entry which is preliminary data.</text>
</comment>
<dbReference type="Proteomes" id="UP000176923">
    <property type="component" value="Unassembled WGS sequence"/>
</dbReference>
<proteinExistence type="predicted"/>
<dbReference type="EMBL" id="MFJL01000020">
    <property type="protein sequence ID" value="OGG15625.1"/>
    <property type="molecule type" value="Genomic_DNA"/>
</dbReference>
<accession>A0A1F5ZTG9</accession>
<dbReference type="STRING" id="1798382.A3D77_00765"/>
<evidence type="ECO:0000313" key="1">
    <source>
        <dbReference type="EMBL" id="OGG15625.1"/>
    </source>
</evidence>
<name>A0A1F5ZTG9_9BACT</name>
<reference evidence="1 2" key="1">
    <citation type="journal article" date="2016" name="Nat. Commun.">
        <title>Thousands of microbial genomes shed light on interconnected biogeochemical processes in an aquifer system.</title>
        <authorList>
            <person name="Anantharaman K."/>
            <person name="Brown C.T."/>
            <person name="Hug L.A."/>
            <person name="Sharon I."/>
            <person name="Castelle C.J."/>
            <person name="Probst A.J."/>
            <person name="Thomas B.C."/>
            <person name="Singh A."/>
            <person name="Wilkins M.J."/>
            <person name="Karaoz U."/>
            <person name="Brodie E.L."/>
            <person name="Williams K.H."/>
            <person name="Hubbard S.S."/>
            <person name="Banfield J.F."/>
        </authorList>
    </citation>
    <scope>NUCLEOTIDE SEQUENCE [LARGE SCALE GENOMIC DNA]</scope>
</reference>
<gene>
    <name evidence="1" type="ORF">A3D77_00765</name>
</gene>